<dbReference type="Pfam" id="PF01652">
    <property type="entry name" value="IF4E"/>
    <property type="match status" value="1"/>
</dbReference>
<dbReference type="SUPFAM" id="SSF55418">
    <property type="entry name" value="eIF4e-like"/>
    <property type="match status" value="1"/>
</dbReference>
<dbReference type="GO" id="GO:0000340">
    <property type="term" value="F:RNA 7-methylguanosine cap binding"/>
    <property type="evidence" value="ECO:0007669"/>
    <property type="project" value="TreeGrafter"/>
</dbReference>
<dbReference type="Gene3D" id="3.30.760.10">
    <property type="entry name" value="RNA Cap, Translation Initiation Factor Eif4e"/>
    <property type="match status" value="1"/>
</dbReference>
<accession>A0A6C0JS79</accession>
<dbReference type="GO" id="GO:0016281">
    <property type="term" value="C:eukaryotic translation initiation factor 4F complex"/>
    <property type="evidence" value="ECO:0007669"/>
    <property type="project" value="TreeGrafter"/>
</dbReference>
<dbReference type="AlphaFoldDB" id="A0A6C0JS79"/>
<dbReference type="EMBL" id="MN740684">
    <property type="protein sequence ID" value="QHU07297.1"/>
    <property type="molecule type" value="Genomic_DNA"/>
</dbReference>
<dbReference type="GO" id="GO:0003743">
    <property type="term" value="F:translation initiation factor activity"/>
    <property type="evidence" value="ECO:0007669"/>
    <property type="project" value="InterPro"/>
</dbReference>
<name>A0A6C0JS79_9ZZZZ</name>
<evidence type="ECO:0000313" key="1">
    <source>
        <dbReference type="EMBL" id="QHU07297.1"/>
    </source>
</evidence>
<dbReference type="PANTHER" id="PTHR11960">
    <property type="entry name" value="EUKARYOTIC TRANSLATION INITIATION FACTOR 4E RELATED"/>
    <property type="match status" value="1"/>
</dbReference>
<reference evidence="1" key="1">
    <citation type="journal article" date="2020" name="Nature">
        <title>Giant virus diversity and host interactions through global metagenomics.</title>
        <authorList>
            <person name="Schulz F."/>
            <person name="Roux S."/>
            <person name="Paez-Espino D."/>
            <person name="Jungbluth S."/>
            <person name="Walsh D.A."/>
            <person name="Denef V.J."/>
            <person name="McMahon K.D."/>
            <person name="Konstantinidis K.T."/>
            <person name="Eloe-Fadrosh E.A."/>
            <person name="Kyrpides N.C."/>
            <person name="Woyke T."/>
        </authorList>
    </citation>
    <scope>NUCLEOTIDE SEQUENCE</scope>
    <source>
        <strain evidence="1">GVMAG-S-1040241-154</strain>
    </source>
</reference>
<dbReference type="InterPro" id="IPR023398">
    <property type="entry name" value="TIF_eIF4e-like"/>
</dbReference>
<dbReference type="InterPro" id="IPR001040">
    <property type="entry name" value="TIF_eIF_4E"/>
</dbReference>
<proteinExistence type="predicted"/>
<protein>
    <recommendedName>
        <fullName evidence="2">Eukaryotic translation initiation factor 4E</fullName>
    </recommendedName>
</protein>
<sequence length="158" mass="19165">MYLNDIWSFYFHDPYNIEWNIDSFRFLQTISSINDFIHLFVCYKSVISRGMFFIMREHILPLWEDESNKNGGCFSYKIYRQNLEDKFFEITSLLLGENLGINNEISKNINGISICPKKNYYIIRIWIKDNKYAIKENYNIEIPRFTTILYKKHQQNEI</sequence>
<evidence type="ECO:0008006" key="2">
    <source>
        <dbReference type="Google" id="ProtNLM"/>
    </source>
</evidence>
<organism evidence="1">
    <name type="scientific">viral metagenome</name>
    <dbReference type="NCBI Taxonomy" id="1070528"/>
    <lineage>
        <taxon>unclassified sequences</taxon>
        <taxon>metagenomes</taxon>
        <taxon>organismal metagenomes</taxon>
    </lineage>
</organism>